<dbReference type="Pfam" id="PF14126">
    <property type="entry name" value="DUF4293"/>
    <property type="match status" value="1"/>
</dbReference>
<evidence type="ECO:0000256" key="1">
    <source>
        <dbReference type="SAM" id="Phobius"/>
    </source>
</evidence>
<reference evidence="2 3" key="1">
    <citation type="submission" date="2018-06" db="EMBL/GenBank/DDBJ databases">
        <title>The draft genome sequence of Crocinitomix sp. SM1701.</title>
        <authorList>
            <person name="Zhang X."/>
        </authorList>
    </citation>
    <scope>NUCLEOTIDE SEQUENCE [LARGE SCALE GENOMIC DNA]</scope>
    <source>
        <strain evidence="2 3">SM1701</strain>
    </source>
</reference>
<feature type="transmembrane region" description="Helical" evidence="1">
    <location>
        <begin position="7"/>
        <end position="27"/>
    </location>
</feature>
<feature type="transmembrane region" description="Helical" evidence="1">
    <location>
        <begin position="126"/>
        <end position="146"/>
    </location>
</feature>
<accession>A0A2W1NBP3</accession>
<dbReference type="RefSeq" id="WP_111063962.1">
    <property type="nucleotide sequence ID" value="NZ_JBHUCU010000005.1"/>
</dbReference>
<feature type="transmembrane region" description="Helical" evidence="1">
    <location>
        <begin position="87"/>
        <end position="106"/>
    </location>
</feature>
<evidence type="ECO:0000313" key="3">
    <source>
        <dbReference type="Proteomes" id="UP000249248"/>
    </source>
</evidence>
<name>A0A2W1NBP3_9FLAO</name>
<dbReference type="EMBL" id="QKSB01000008">
    <property type="protein sequence ID" value="PZE16503.1"/>
    <property type="molecule type" value="Genomic_DNA"/>
</dbReference>
<feature type="transmembrane region" description="Helical" evidence="1">
    <location>
        <begin position="55"/>
        <end position="75"/>
    </location>
</feature>
<keyword evidence="3" id="KW-1185">Reference proteome</keyword>
<organism evidence="2 3">
    <name type="scientific">Putridiphycobacter roseus</name>
    <dbReference type="NCBI Taxonomy" id="2219161"/>
    <lineage>
        <taxon>Bacteria</taxon>
        <taxon>Pseudomonadati</taxon>
        <taxon>Bacteroidota</taxon>
        <taxon>Flavobacteriia</taxon>
        <taxon>Flavobacteriales</taxon>
        <taxon>Crocinitomicaceae</taxon>
        <taxon>Putridiphycobacter</taxon>
    </lineage>
</organism>
<sequence length="163" mass="18548">MLQRIQTIYLLLAAACSVSLLFLPIYFVNIANDTDVSATFGAYGLVSDNLLNTEIPLYLLFILWTMLSIIAIFLYKNRKKQLLVCRINLLLQFLIAIGFLLFSFFGKSLLKEQLIELGHDASEVTFSMGIGYFCLFLGIPFLLLAIRGIRNDEQLLKSLDRLR</sequence>
<dbReference type="InterPro" id="IPR025635">
    <property type="entry name" value="DUF4293"/>
</dbReference>
<keyword evidence="1" id="KW-0812">Transmembrane</keyword>
<keyword evidence="1" id="KW-0472">Membrane</keyword>
<keyword evidence="1" id="KW-1133">Transmembrane helix</keyword>
<gene>
    <name evidence="2" type="ORF">DNU06_13230</name>
</gene>
<proteinExistence type="predicted"/>
<evidence type="ECO:0000313" key="2">
    <source>
        <dbReference type="EMBL" id="PZE16503.1"/>
    </source>
</evidence>
<comment type="caution">
    <text evidence="2">The sequence shown here is derived from an EMBL/GenBank/DDBJ whole genome shotgun (WGS) entry which is preliminary data.</text>
</comment>
<dbReference type="AlphaFoldDB" id="A0A2W1NBP3"/>
<dbReference type="Proteomes" id="UP000249248">
    <property type="component" value="Unassembled WGS sequence"/>
</dbReference>
<protein>
    <submittedName>
        <fullName evidence="2">DUF4293 domain-containing protein</fullName>
    </submittedName>
</protein>
<dbReference type="PROSITE" id="PS51257">
    <property type="entry name" value="PROKAR_LIPOPROTEIN"/>
    <property type="match status" value="1"/>
</dbReference>
<dbReference type="OrthoDB" id="594989at2"/>